<dbReference type="InterPro" id="IPR001127">
    <property type="entry name" value="PTS_EIIA_1_perm"/>
</dbReference>
<dbReference type="OrthoDB" id="92465at2"/>
<feature type="domain" description="PTS EIIA type-1" evidence="7">
    <location>
        <begin position="35"/>
        <end position="139"/>
    </location>
</feature>
<name>A0A371J791_9FIRM</name>
<dbReference type="Proteomes" id="UP000215694">
    <property type="component" value="Unassembled WGS sequence"/>
</dbReference>
<evidence type="ECO:0000256" key="4">
    <source>
        <dbReference type="ARBA" id="ARBA00022679"/>
    </source>
</evidence>
<organism evidence="8 9">
    <name type="scientific">Romboutsia weinsteinii</name>
    <dbReference type="NCBI Taxonomy" id="2020949"/>
    <lineage>
        <taxon>Bacteria</taxon>
        <taxon>Bacillati</taxon>
        <taxon>Bacillota</taxon>
        <taxon>Clostridia</taxon>
        <taxon>Peptostreptococcales</taxon>
        <taxon>Peptostreptococcaceae</taxon>
        <taxon>Romboutsia</taxon>
    </lineage>
</organism>
<keyword evidence="5" id="KW-0598">Phosphotransferase system</keyword>
<dbReference type="AlphaFoldDB" id="A0A371J791"/>
<dbReference type="PANTHER" id="PTHR45008:SF1">
    <property type="entry name" value="PTS SYSTEM GLUCOSE-SPECIFIC EIIA COMPONENT"/>
    <property type="match status" value="1"/>
</dbReference>
<comment type="subcellular location">
    <subcellularLocation>
        <location evidence="1">Cytoplasm</location>
    </subcellularLocation>
</comment>
<dbReference type="InterPro" id="IPR011055">
    <property type="entry name" value="Dup_hybrid_motif"/>
</dbReference>
<gene>
    <name evidence="8" type="ORF">CHL78_004890</name>
</gene>
<keyword evidence="6" id="KW-0418">Kinase</keyword>
<dbReference type="GO" id="GO:0005737">
    <property type="term" value="C:cytoplasm"/>
    <property type="evidence" value="ECO:0007669"/>
    <property type="project" value="UniProtKB-SubCell"/>
</dbReference>
<comment type="caution">
    <text evidence="8">The sequence shown here is derived from an EMBL/GenBank/DDBJ whole genome shotgun (WGS) entry which is preliminary data.</text>
</comment>
<dbReference type="Pfam" id="PF00358">
    <property type="entry name" value="PTS_EIIA_1"/>
    <property type="match status" value="1"/>
</dbReference>
<dbReference type="PROSITE" id="PS51093">
    <property type="entry name" value="PTS_EIIA_TYPE_1"/>
    <property type="match status" value="1"/>
</dbReference>
<dbReference type="InterPro" id="IPR050890">
    <property type="entry name" value="PTS_EIIA_component"/>
</dbReference>
<evidence type="ECO:0000259" key="7">
    <source>
        <dbReference type="PROSITE" id="PS51093"/>
    </source>
</evidence>
<evidence type="ECO:0000313" key="9">
    <source>
        <dbReference type="Proteomes" id="UP000215694"/>
    </source>
</evidence>
<evidence type="ECO:0000256" key="6">
    <source>
        <dbReference type="ARBA" id="ARBA00022777"/>
    </source>
</evidence>
<dbReference type="PROSITE" id="PS00371">
    <property type="entry name" value="PTS_EIIA_TYPE_1_HIS"/>
    <property type="match status" value="1"/>
</dbReference>
<dbReference type="GO" id="GO:0009401">
    <property type="term" value="P:phosphoenolpyruvate-dependent sugar phosphotransferase system"/>
    <property type="evidence" value="ECO:0007669"/>
    <property type="project" value="UniProtKB-KW"/>
</dbReference>
<dbReference type="RefSeq" id="WP_094366361.1">
    <property type="nucleotide sequence ID" value="NZ_NOJY02000006.1"/>
</dbReference>
<keyword evidence="4" id="KW-0808">Transferase</keyword>
<protein>
    <submittedName>
        <fullName evidence="8">PTS glucose transporter subunit IIA</fullName>
    </submittedName>
</protein>
<evidence type="ECO:0000256" key="5">
    <source>
        <dbReference type="ARBA" id="ARBA00022683"/>
    </source>
</evidence>
<evidence type="ECO:0000256" key="3">
    <source>
        <dbReference type="ARBA" id="ARBA00022597"/>
    </source>
</evidence>
<dbReference type="GO" id="GO:0016301">
    <property type="term" value="F:kinase activity"/>
    <property type="evidence" value="ECO:0007669"/>
    <property type="project" value="UniProtKB-KW"/>
</dbReference>
<evidence type="ECO:0000256" key="1">
    <source>
        <dbReference type="ARBA" id="ARBA00004496"/>
    </source>
</evidence>
<dbReference type="SUPFAM" id="SSF51261">
    <property type="entry name" value="Duplicated hybrid motif"/>
    <property type="match status" value="1"/>
</dbReference>
<evidence type="ECO:0000256" key="2">
    <source>
        <dbReference type="ARBA" id="ARBA00022448"/>
    </source>
</evidence>
<keyword evidence="9" id="KW-1185">Reference proteome</keyword>
<dbReference type="Gene3D" id="2.70.70.10">
    <property type="entry name" value="Glucose Permease (Domain IIA)"/>
    <property type="match status" value="1"/>
</dbReference>
<dbReference type="NCBIfam" id="TIGR00830">
    <property type="entry name" value="PTBA"/>
    <property type="match status" value="1"/>
</dbReference>
<dbReference type="EMBL" id="NOJY02000006">
    <property type="protein sequence ID" value="RDY28526.1"/>
    <property type="molecule type" value="Genomic_DNA"/>
</dbReference>
<evidence type="ECO:0000313" key="8">
    <source>
        <dbReference type="EMBL" id="RDY28526.1"/>
    </source>
</evidence>
<dbReference type="FunFam" id="2.70.70.10:FF:000001">
    <property type="entry name" value="PTS system glucose-specific IIA component"/>
    <property type="match status" value="1"/>
</dbReference>
<dbReference type="PANTHER" id="PTHR45008">
    <property type="entry name" value="PTS SYSTEM GLUCOSE-SPECIFIC EIIA COMPONENT"/>
    <property type="match status" value="1"/>
</dbReference>
<reference evidence="8 9" key="1">
    <citation type="journal article" date="2017" name="Genome Announc.">
        <title>Draft Genome Sequence of Romboutsia weinsteinii sp. nov. Strain CCRI-19649(T) Isolated from Surface Water.</title>
        <authorList>
            <person name="Maheux A.F."/>
            <person name="Boudreau D.K."/>
            <person name="Berube E."/>
            <person name="Boissinot M."/>
            <person name="Cantin P."/>
            <person name="Raymond F."/>
            <person name="Corbeil J."/>
            <person name="Omar R.F."/>
            <person name="Bergeron M.G."/>
        </authorList>
    </citation>
    <scope>NUCLEOTIDE SEQUENCE [LARGE SCALE GENOMIC DNA]</scope>
    <source>
        <strain evidence="8 9">CCRI-19649</strain>
    </source>
</reference>
<proteinExistence type="predicted"/>
<accession>A0A371J791</accession>
<sequence>MFKKLKEKLNKKDSNALTIGSPLEGEVVSIKKVNDPTFADEMLGKGMAIKPSKGRVVSPVDGEIGMIFKTNHAVSITSEDGIEILIHIGLDTVKLDGEHFISHINSGDKVKKGDLLIEFNIEKINEAGYDTITPVVICNSDQFEDIRGSESLQVNELDTIIDIIK</sequence>
<keyword evidence="2" id="KW-0813">Transport</keyword>
<keyword evidence="3 8" id="KW-0762">Sugar transport</keyword>